<dbReference type="PANTHER" id="PTHR43775">
    <property type="entry name" value="FATTY ACID SYNTHASE"/>
    <property type="match status" value="1"/>
</dbReference>
<reference evidence="6" key="1">
    <citation type="submission" date="2016-06" db="EMBL/GenBank/DDBJ databases">
        <authorList>
            <person name="Varghese N."/>
            <person name="Submissions Spin"/>
        </authorList>
    </citation>
    <scope>NUCLEOTIDE SEQUENCE [LARGE SCALE GENOMIC DNA]</scope>
    <source>
        <strain evidence="6">DSM 43816</strain>
    </source>
</reference>
<dbReference type="GO" id="GO:0004312">
    <property type="term" value="F:fatty acid synthase activity"/>
    <property type="evidence" value="ECO:0007669"/>
    <property type="project" value="TreeGrafter"/>
</dbReference>
<name>A0A1C5A9P7_MICEC</name>
<keyword evidence="6" id="KW-1185">Reference proteome</keyword>
<dbReference type="InterPro" id="IPR001227">
    <property type="entry name" value="Ac_transferase_dom_sf"/>
</dbReference>
<evidence type="ECO:0000256" key="2">
    <source>
        <dbReference type="ARBA" id="ARBA00022553"/>
    </source>
</evidence>
<dbReference type="PANTHER" id="PTHR43775:SF37">
    <property type="entry name" value="SI:DKEY-61P9.11"/>
    <property type="match status" value="1"/>
</dbReference>
<proteinExistence type="predicted"/>
<dbReference type="Pfam" id="PF00698">
    <property type="entry name" value="Acyl_transf_1"/>
    <property type="match status" value="1"/>
</dbReference>
<dbReference type="EMBL" id="LT607413">
    <property type="protein sequence ID" value="SCF41925.1"/>
    <property type="molecule type" value="Genomic_DNA"/>
</dbReference>
<dbReference type="RefSeq" id="WP_197701697.1">
    <property type="nucleotide sequence ID" value="NZ_LT607413.1"/>
</dbReference>
<dbReference type="GO" id="GO:0005737">
    <property type="term" value="C:cytoplasm"/>
    <property type="evidence" value="ECO:0007669"/>
    <property type="project" value="TreeGrafter"/>
</dbReference>
<feature type="domain" description="Malonyl-CoA:ACP transacylase (MAT)" evidence="4">
    <location>
        <begin position="295"/>
        <end position="592"/>
    </location>
</feature>
<dbReference type="GO" id="GO:0005886">
    <property type="term" value="C:plasma membrane"/>
    <property type="evidence" value="ECO:0007669"/>
    <property type="project" value="TreeGrafter"/>
</dbReference>
<dbReference type="SUPFAM" id="SSF52151">
    <property type="entry name" value="FabD/lysophospholipase-like"/>
    <property type="match status" value="1"/>
</dbReference>
<protein>
    <submittedName>
        <fullName evidence="5">Acyl transferase domain-containing protein</fullName>
    </submittedName>
</protein>
<dbReference type="Gene3D" id="3.30.70.3290">
    <property type="match status" value="1"/>
</dbReference>
<keyword evidence="2" id="KW-0597">Phosphoprotein</keyword>
<dbReference type="InterPro" id="IPR014043">
    <property type="entry name" value="Acyl_transferase_dom"/>
</dbReference>
<accession>A0A1C5A9P7</accession>
<gene>
    <name evidence="5" type="ORF">GA0070618_6590</name>
</gene>
<dbReference type="InterPro" id="IPR016035">
    <property type="entry name" value="Acyl_Trfase/lysoPLipase"/>
</dbReference>
<dbReference type="Proteomes" id="UP000198253">
    <property type="component" value="Chromosome I"/>
</dbReference>
<organism evidence="5 6">
    <name type="scientific">Micromonospora echinospora</name>
    <name type="common">Micromonospora purpurea</name>
    <dbReference type="NCBI Taxonomy" id="1877"/>
    <lineage>
        <taxon>Bacteria</taxon>
        <taxon>Bacillati</taxon>
        <taxon>Actinomycetota</taxon>
        <taxon>Actinomycetes</taxon>
        <taxon>Micromonosporales</taxon>
        <taxon>Micromonosporaceae</taxon>
        <taxon>Micromonospora</taxon>
    </lineage>
</organism>
<dbReference type="GO" id="GO:0006633">
    <property type="term" value="P:fatty acid biosynthetic process"/>
    <property type="evidence" value="ECO:0007669"/>
    <property type="project" value="TreeGrafter"/>
</dbReference>
<dbReference type="Gene3D" id="3.30.70.250">
    <property type="entry name" value="Malonyl-CoA ACP transacylase, ACP-binding"/>
    <property type="match status" value="1"/>
</dbReference>
<sequence>MAATDAAIVRWAVGPADRDDAGTTGRAATVATVVDRLGPTVRRGRRTSLVLTGANSPTGYEGGLTSACVPPGAAGATVFVPRLCAALHHAATRLARAEADLVLVAAELEDEPGRWLVVALRRLAESWSPDEPPLAVVRATDDLTEADRSRSGVLRPGDLRRMLTDGCRRPNPVADQRAPTPVALPDISRRGSAVVLLPPPAPVRPPGDPLVIRWSAVDEATDQRRRRAMGRLARFEGDLFGDHRRRVETLARQAVRRTGSGGMRGAVVAADAAEVTGALERHRATTPKGRPVALIFPGQGAQYPRMGAGLYGHDPVFTTAMDTFFALWGDGGDRLREEWLSDDPSVPFDDGSRAQPLLFGVGYALGAMVRSWGVRPVALLGHSAGEMVAATLAGAFSLPAAVRLMRARVTEVLRTPPGGMLAVAATADELQPYLTLDPTGQVAVAAVNAPRQTMLAGPDEALAVVQEKLREQGYVCRLAKARQAFHSPAVLDASLATRHAVEAARPGPPVDPVYSAYVGRKLDAETAGDPMFWTTQIADPVLFWPALDALLATGDLLIVEAGAGQGLTNVARQHRAVRSKASDVVALLPASPGAPVADRRSVLAAAARIWAEGHELRWEAVDGTSTRP</sequence>
<dbReference type="InterPro" id="IPR050091">
    <property type="entry name" value="PKS_NRPS_Biosynth_Enz"/>
</dbReference>
<dbReference type="SUPFAM" id="SSF55048">
    <property type="entry name" value="Probable ACP-binding domain of malonyl-CoA ACP transacylase"/>
    <property type="match status" value="1"/>
</dbReference>
<feature type="region of interest" description="Disordered" evidence="3">
    <location>
        <begin position="164"/>
        <end position="184"/>
    </location>
</feature>
<keyword evidence="1" id="KW-0596">Phosphopantetheine</keyword>
<evidence type="ECO:0000313" key="6">
    <source>
        <dbReference type="Proteomes" id="UP000198253"/>
    </source>
</evidence>
<evidence type="ECO:0000313" key="5">
    <source>
        <dbReference type="EMBL" id="SCF41925.1"/>
    </source>
</evidence>
<keyword evidence="5" id="KW-0808">Transferase</keyword>
<dbReference type="Gene3D" id="3.40.366.10">
    <property type="entry name" value="Malonyl-Coenzyme A Acyl Carrier Protein, domain 2"/>
    <property type="match status" value="1"/>
</dbReference>
<evidence type="ECO:0000256" key="3">
    <source>
        <dbReference type="SAM" id="MobiDB-lite"/>
    </source>
</evidence>
<dbReference type="SMART" id="SM00827">
    <property type="entry name" value="PKS_AT"/>
    <property type="match status" value="1"/>
</dbReference>
<evidence type="ECO:0000256" key="1">
    <source>
        <dbReference type="ARBA" id="ARBA00022450"/>
    </source>
</evidence>
<dbReference type="GO" id="GO:0071770">
    <property type="term" value="P:DIM/DIP cell wall layer assembly"/>
    <property type="evidence" value="ECO:0007669"/>
    <property type="project" value="TreeGrafter"/>
</dbReference>
<evidence type="ECO:0000259" key="4">
    <source>
        <dbReference type="SMART" id="SM00827"/>
    </source>
</evidence>
<dbReference type="AlphaFoldDB" id="A0A1C5A9P7"/>
<dbReference type="InterPro" id="IPR016036">
    <property type="entry name" value="Malonyl_transacylase_ACP-bd"/>
</dbReference>
<dbReference type="InParanoid" id="A0A1C5A9P7"/>